<keyword evidence="2" id="KW-0479">Metal-binding</keyword>
<dbReference type="GO" id="GO:0006357">
    <property type="term" value="P:regulation of transcription by RNA polymerase II"/>
    <property type="evidence" value="ECO:0007669"/>
    <property type="project" value="TreeGrafter"/>
</dbReference>
<dbReference type="Gene3D" id="3.30.710.10">
    <property type="entry name" value="Potassium Channel Kv1.1, Chain A"/>
    <property type="match status" value="1"/>
</dbReference>
<dbReference type="OrthoDB" id="6482909at2759"/>
<evidence type="ECO:0000256" key="4">
    <source>
        <dbReference type="ARBA" id="ARBA00022833"/>
    </source>
</evidence>
<proteinExistence type="predicted"/>
<evidence type="ECO:0000256" key="2">
    <source>
        <dbReference type="ARBA" id="ARBA00022723"/>
    </source>
</evidence>
<dbReference type="PANTHER" id="PTHR23110">
    <property type="entry name" value="BTB DOMAIN TRANSCRIPTION FACTOR"/>
    <property type="match status" value="1"/>
</dbReference>
<feature type="region of interest" description="Disordered" evidence="6">
    <location>
        <begin position="316"/>
        <end position="342"/>
    </location>
</feature>
<feature type="compositionally biased region" description="Polar residues" evidence="6">
    <location>
        <begin position="203"/>
        <end position="223"/>
    </location>
</feature>
<dbReference type="GO" id="GO:0005634">
    <property type="term" value="C:nucleus"/>
    <property type="evidence" value="ECO:0007669"/>
    <property type="project" value="UniProtKB-SubCell"/>
</dbReference>
<dbReference type="PANTHER" id="PTHR23110:SF109">
    <property type="entry name" value="FI07618P-RELATED"/>
    <property type="match status" value="1"/>
</dbReference>
<evidence type="ECO:0000313" key="9">
    <source>
        <dbReference type="Proteomes" id="UP000791440"/>
    </source>
</evidence>
<dbReference type="Pfam" id="PF04500">
    <property type="entry name" value="FLYWCH"/>
    <property type="match status" value="1"/>
</dbReference>
<dbReference type="SUPFAM" id="SSF54695">
    <property type="entry name" value="POZ domain"/>
    <property type="match status" value="1"/>
</dbReference>
<comment type="caution">
    <text evidence="8">The sequence shown here is derived from an EMBL/GenBank/DDBJ whole genome shotgun (WGS) entry which is preliminary data.</text>
</comment>
<feature type="compositionally biased region" description="Basic and acidic residues" evidence="6">
    <location>
        <begin position="138"/>
        <end position="148"/>
    </location>
</feature>
<keyword evidence="9" id="KW-1185">Reference proteome</keyword>
<dbReference type="GO" id="GO:0008270">
    <property type="term" value="F:zinc ion binding"/>
    <property type="evidence" value="ECO:0007669"/>
    <property type="project" value="UniProtKB-KW"/>
</dbReference>
<dbReference type="EMBL" id="JH668492">
    <property type="protein sequence ID" value="KAG6455509.1"/>
    <property type="molecule type" value="Genomic_DNA"/>
</dbReference>
<feature type="domain" description="BTB" evidence="7">
    <location>
        <begin position="31"/>
        <end position="96"/>
    </location>
</feature>
<evidence type="ECO:0000256" key="5">
    <source>
        <dbReference type="ARBA" id="ARBA00023242"/>
    </source>
</evidence>
<dbReference type="InterPro" id="IPR007588">
    <property type="entry name" value="Znf_FLYWCH"/>
</dbReference>
<dbReference type="Proteomes" id="UP000791440">
    <property type="component" value="Unassembled WGS sequence"/>
</dbReference>
<keyword evidence="3" id="KW-0863">Zinc-finger</keyword>
<dbReference type="InterPro" id="IPR011333">
    <property type="entry name" value="SKP1/BTB/POZ_sf"/>
</dbReference>
<keyword evidence="4" id="KW-0862">Zinc</keyword>
<evidence type="ECO:0000256" key="3">
    <source>
        <dbReference type="ARBA" id="ARBA00022771"/>
    </source>
</evidence>
<sequence length="342" mass="38671">MERSQFSVSWQAHQKSICNGLSALQQRGEFVDMTLAADGHLVKVHKMVMSLVSPYIKELISSAECSHPVVFLNQVSYQTLCSILEYVYTGEVLLAKNSLNDFINAGKALHIRGLTNMNVANALPAQSGFVQIQSLETKSSKKNKESPENAHTSVRKKDRQQEKIHEVYIHEDMTMDNPIDSTYDDVLDDDIDMDDGEEKQQHTSEPQQPSSVPGNTSNTNKTPYIQYSVSNQGNLQMVLNRYLYYLVYTGKNSGHRRWQCIDNHMKRFKCPAAVVTKNGVIVQRISAHNHSFHDQKILKKVQTGAIFSALHEAQNHGKIMQKERNAKSTSTSQERNEDSDTK</sequence>
<comment type="subcellular location">
    <subcellularLocation>
        <location evidence="1">Nucleus</location>
    </subcellularLocation>
</comment>
<dbReference type="InterPro" id="IPR051095">
    <property type="entry name" value="Dros_DevTransReg"/>
</dbReference>
<dbReference type="AlphaFoldDB" id="A0A922CRF0"/>
<feature type="region of interest" description="Disordered" evidence="6">
    <location>
        <begin position="137"/>
        <end position="162"/>
    </location>
</feature>
<gene>
    <name evidence="8" type="ORF">O3G_MSEX009245</name>
</gene>
<reference evidence="8" key="2">
    <citation type="submission" date="2020-12" db="EMBL/GenBank/DDBJ databases">
        <authorList>
            <person name="Kanost M."/>
        </authorList>
    </citation>
    <scope>NUCLEOTIDE SEQUENCE</scope>
</reference>
<reference evidence="8" key="1">
    <citation type="journal article" date="2016" name="Insect Biochem. Mol. Biol.">
        <title>Multifaceted biological insights from a draft genome sequence of the tobacco hornworm moth, Manduca sexta.</title>
        <authorList>
            <person name="Kanost M.R."/>
            <person name="Arrese E.L."/>
            <person name="Cao X."/>
            <person name="Chen Y.R."/>
            <person name="Chellapilla S."/>
            <person name="Goldsmith M.R."/>
            <person name="Grosse-Wilde E."/>
            <person name="Heckel D.G."/>
            <person name="Herndon N."/>
            <person name="Jiang H."/>
            <person name="Papanicolaou A."/>
            <person name="Qu J."/>
            <person name="Soulages J.L."/>
            <person name="Vogel H."/>
            <person name="Walters J."/>
            <person name="Waterhouse R.M."/>
            <person name="Ahn S.J."/>
            <person name="Almeida F.C."/>
            <person name="An C."/>
            <person name="Aqrawi P."/>
            <person name="Bretschneider A."/>
            <person name="Bryant W.B."/>
            <person name="Bucks S."/>
            <person name="Chao H."/>
            <person name="Chevignon G."/>
            <person name="Christen J.M."/>
            <person name="Clarke D.F."/>
            <person name="Dittmer N.T."/>
            <person name="Ferguson L.C.F."/>
            <person name="Garavelou S."/>
            <person name="Gordon K.H.J."/>
            <person name="Gunaratna R.T."/>
            <person name="Han Y."/>
            <person name="Hauser F."/>
            <person name="He Y."/>
            <person name="Heidel-Fischer H."/>
            <person name="Hirsh A."/>
            <person name="Hu Y."/>
            <person name="Jiang H."/>
            <person name="Kalra D."/>
            <person name="Klinner C."/>
            <person name="Konig C."/>
            <person name="Kovar C."/>
            <person name="Kroll A.R."/>
            <person name="Kuwar S.S."/>
            <person name="Lee S.L."/>
            <person name="Lehman R."/>
            <person name="Li K."/>
            <person name="Li Z."/>
            <person name="Liang H."/>
            <person name="Lovelace S."/>
            <person name="Lu Z."/>
            <person name="Mansfield J.H."/>
            <person name="McCulloch K.J."/>
            <person name="Mathew T."/>
            <person name="Morton B."/>
            <person name="Muzny D.M."/>
            <person name="Neunemann D."/>
            <person name="Ongeri F."/>
            <person name="Pauchet Y."/>
            <person name="Pu L.L."/>
            <person name="Pyrousis I."/>
            <person name="Rao X.J."/>
            <person name="Redding A."/>
            <person name="Roesel C."/>
            <person name="Sanchez-Gracia A."/>
            <person name="Schaack S."/>
            <person name="Shukla A."/>
            <person name="Tetreau G."/>
            <person name="Wang Y."/>
            <person name="Xiong G.H."/>
            <person name="Traut W."/>
            <person name="Walsh T.K."/>
            <person name="Worley K.C."/>
            <person name="Wu D."/>
            <person name="Wu W."/>
            <person name="Wu Y.Q."/>
            <person name="Zhang X."/>
            <person name="Zou Z."/>
            <person name="Zucker H."/>
            <person name="Briscoe A.D."/>
            <person name="Burmester T."/>
            <person name="Clem R.J."/>
            <person name="Feyereisen R."/>
            <person name="Grimmelikhuijzen C.J.P."/>
            <person name="Hamodrakas S.J."/>
            <person name="Hansson B.S."/>
            <person name="Huguet E."/>
            <person name="Jermiin L.S."/>
            <person name="Lan Q."/>
            <person name="Lehman H.K."/>
            <person name="Lorenzen M."/>
            <person name="Merzendorfer H."/>
            <person name="Michalopoulos I."/>
            <person name="Morton D.B."/>
            <person name="Muthukrishnan S."/>
            <person name="Oakeshott J.G."/>
            <person name="Palmer W."/>
            <person name="Park Y."/>
            <person name="Passarelli A.L."/>
            <person name="Rozas J."/>
            <person name="Schwartz L.M."/>
            <person name="Smith W."/>
            <person name="Southgate A."/>
            <person name="Vilcinskas A."/>
            <person name="Vogt R."/>
            <person name="Wang P."/>
            <person name="Werren J."/>
            <person name="Yu X.Q."/>
            <person name="Zhou J.J."/>
            <person name="Brown S.J."/>
            <person name="Scherer S.E."/>
            <person name="Richards S."/>
            <person name="Blissard G.W."/>
        </authorList>
    </citation>
    <scope>NUCLEOTIDE SEQUENCE</scope>
</reference>
<organism evidence="8 9">
    <name type="scientific">Manduca sexta</name>
    <name type="common">Tobacco hawkmoth</name>
    <name type="synonym">Tobacco hornworm</name>
    <dbReference type="NCBI Taxonomy" id="7130"/>
    <lineage>
        <taxon>Eukaryota</taxon>
        <taxon>Metazoa</taxon>
        <taxon>Ecdysozoa</taxon>
        <taxon>Arthropoda</taxon>
        <taxon>Hexapoda</taxon>
        <taxon>Insecta</taxon>
        <taxon>Pterygota</taxon>
        <taxon>Neoptera</taxon>
        <taxon>Endopterygota</taxon>
        <taxon>Lepidoptera</taxon>
        <taxon>Glossata</taxon>
        <taxon>Ditrysia</taxon>
        <taxon>Bombycoidea</taxon>
        <taxon>Sphingidae</taxon>
        <taxon>Sphinginae</taxon>
        <taxon>Sphingini</taxon>
        <taxon>Manduca</taxon>
    </lineage>
</organism>
<evidence type="ECO:0000313" key="8">
    <source>
        <dbReference type="EMBL" id="KAG6455509.1"/>
    </source>
</evidence>
<dbReference type="SMART" id="SM00225">
    <property type="entry name" value="BTB"/>
    <property type="match status" value="1"/>
</dbReference>
<feature type="compositionally biased region" description="Acidic residues" evidence="6">
    <location>
        <begin position="182"/>
        <end position="197"/>
    </location>
</feature>
<accession>A0A922CRF0</accession>
<dbReference type="CDD" id="cd18315">
    <property type="entry name" value="BTB_POZ_BAB-like"/>
    <property type="match status" value="1"/>
</dbReference>
<dbReference type="InterPro" id="IPR000210">
    <property type="entry name" value="BTB/POZ_dom"/>
</dbReference>
<feature type="region of interest" description="Disordered" evidence="6">
    <location>
        <begin position="176"/>
        <end position="223"/>
    </location>
</feature>
<dbReference type="Pfam" id="PF00651">
    <property type="entry name" value="BTB"/>
    <property type="match status" value="1"/>
</dbReference>
<evidence type="ECO:0000256" key="6">
    <source>
        <dbReference type="SAM" id="MobiDB-lite"/>
    </source>
</evidence>
<dbReference type="Gene3D" id="2.20.25.240">
    <property type="match status" value="1"/>
</dbReference>
<name>A0A922CRF0_MANSE</name>
<dbReference type="PROSITE" id="PS50097">
    <property type="entry name" value="BTB"/>
    <property type="match status" value="1"/>
</dbReference>
<keyword evidence="5" id="KW-0539">Nucleus</keyword>
<protein>
    <recommendedName>
        <fullName evidence="7">BTB domain-containing protein</fullName>
    </recommendedName>
</protein>
<evidence type="ECO:0000259" key="7">
    <source>
        <dbReference type="PROSITE" id="PS50097"/>
    </source>
</evidence>
<evidence type="ECO:0000256" key="1">
    <source>
        <dbReference type="ARBA" id="ARBA00004123"/>
    </source>
</evidence>